<dbReference type="SUPFAM" id="SSF81321">
    <property type="entry name" value="Family A G protein-coupled receptor-like"/>
    <property type="match status" value="1"/>
</dbReference>
<keyword evidence="2 8" id="KW-0812">Transmembrane</keyword>
<evidence type="ECO:0000313" key="11">
    <source>
        <dbReference type="Proteomes" id="UP001163046"/>
    </source>
</evidence>
<feature type="transmembrane region" description="Helical" evidence="8">
    <location>
        <begin position="141"/>
        <end position="162"/>
    </location>
</feature>
<dbReference type="Proteomes" id="UP001163046">
    <property type="component" value="Unassembled WGS sequence"/>
</dbReference>
<comment type="caution">
    <text evidence="10">The sequence shown here is derived from an EMBL/GenBank/DDBJ whole genome shotgun (WGS) entry which is preliminary data.</text>
</comment>
<dbReference type="OrthoDB" id="10037617at2759"/>
<evidence type="ECO:0000256" key="6">
    <source>
        <dbReference type="ARBA" id="ARBA00023170"/>
    </source>
</evidence>
<dbReference type="Gene3D" id="1.20.1070.10">
    <property type="entry name" value="Rhodopsin 7-helix transmembrane proteins"/>
    <property type="match status" value="1"/>
</dbReference>
<keyword evidence="7" id="KW-0807">Transducer</keyword>
<evidence type="ECO:0000256" key="8">
    <source>
        <dbReference type="SAM" id="Phobius"/>
    </source>
</evidence>
<evidence type="ECO:0000256" key="4">
    <source>
        <dbReference type="ARBA" id="ARBA00023040"/>
    </source>
</evidence>
<dbReference type="PRINTS" id="PR00237">
    <property type="entry name" value="GPCRRHODOPSN"/>
</dbReference>
<dbReference type="AlphaFoldDB" id="A0A9W9ZCQ5"/>
<accession>A0A9W9ZCQ5</accession>
<keyword evidence="5 8" id="KW-0472">Membrane</keyword>
<organism evidence="10 11">
    <name type="scientific">Desmophyllum pertusum</name>
    <dbReference type="NCBI Taxonomy" id="174260"/>
    <lineage>
        <taxon>Eukaryota</taxon>
        <taxon>Metazoa</taxon>
        <taxon>Cnidaria</taxon>
        <taxon>Anthozoa</taxon>
        <taxon>Hexacorallia</taxon>
        <taxon>Scleractinia</taxon>
        <taxon>Caryophylliina</taxon>
        <taxon>Caryophylliidae</taxon>
        <taxon>Desmophyllum</taxon>
    </lineage>
</organism>
<feature type="domain" description="G-protein coupled receptors family 1 profile" evidence="9">
    <location>
        <begin position="39"/>
        <end position="276"/>
    </location>
</feature>
<gene>
    <name evidence="10" type="ORF">OS493_021904</name>
</gene>
<evidence type="ECO:0000256" key="5">
    <source>
        <dbReference type="ARBA" id="ARBA00023136"/>
    </source>
</evidence>
<feature type="transmembrane region" description="Helical" evidence="8">
    <location>
        <begin position="186"/>
        <end position="212"/>
    </location>
</feature>
<protein>
    <recommendedName>
        <fullName evidence="9">G-protein coupled receptors family 1 profile domain-containing protein</fullName>
    </recommendedName>
</protein>
<dbReference type="PANTHER" id="PTHR45695">
    <property type="entry name" value="LEUCOKININ RECEPTOR-RELATED"/>
    <property type="match status" value="1"/>
</dbReference>
<dbReference type="GO" id="GO:0005886">
    <property type="term" value="C:plasma membrane"/>
    <property type="evidence" value="ECO:0007669"/>
    <property type="project" value="TreeGrafter"/>
</dbReference>
<evidence type="ECO:0000259" key="9">
    <source>
        <dbReference type="PROSITE" id="PS50262"/>
    </source>
</evidence>
<evidence type="ECO:0000256" key="1">
    <source>
        <dbReference type="ARBA" id="ARBA00004141"/>
    </source>
</evidence>
<dbReference type="EMBL" id="MU826364">
    <property type="protein sequence ID" value="KAJ7378604.1"/>
    <property type="molecule type" value="Genomic_DNA"/>
</dbReference>
<keyword evidence="4" id="KW-0297">G-protein coupled receptor</keyword>
<dbReference type="PANTHER" id="PTHR45695:SF9">
    <property type="entry name" value="LEUCOKININ RECEPTOR"/>
    <property type="match status" value="1"/>
</dbReference>
<feature type="transmembrane region" description="Helical" evidence="8">
    <location>
        <begin position="23"/>
        <end position="48"/>
    </location>
</feature>
<dbReference type="CDD" id="cd00637">
    <property type="entry name" value="7tm_classA_rhodopsin-like"/>
    <property type="match status" value="1"/>
</dbReference>
<dbReference type="Pfam" id="PF00001">
    <property type="entry name" value="7tm_1"/>
    <property type="match status" value="1"/>
</dbReference>
<evidence type="ECO:0000313" key="10">
    <source>
        <dbReference type="EMBL" id="KAJ7378604.1"/>
    </source>
</evidence>
<evidence type="ECO:0000256" key="2">
    <source>
        <dbReference type="ARBA" id="ARBA00022692"/>
    </source>
</evidence>
<keyword evidence="6" id="KW-0675">Receptor</keyword>
<feature type="transmembrane region" description="Helical" evidence="8">
    <location>
        <begin position="98"/>
        <end position="120"/>
    </location>
</feature>
<proteinExistence type="predicted"/>
<name>A0A9W9ZCQ5_9CNID</name>
<feature type="transmembrane region" description="Helical" evidence="8">
    <location>
        <begin position="381"/>
        <end position="403"/>
    </location>
</feature>
<dbReference type="InterPro" id="IPR017452">
    <property type="entry name" value="GPCR_Rhodpsn_7TM"/>
</dbReference>
<dbReference type="PROSITE" id="PS50262">
    <property type="entry name" value="G_PROTEIN_RECEP_F1_2"/>
    <property type="match status" value="1"/>
</dbReference>
<feature type="transmembrane region" description="Helical" evidence="8">
    <location>
        <begin position="60"/>
        <end position="78"/>
    </location>
</feature>
<dbReference type="InterPro" id="IPR000276">
    <property type="entry name" value="GPCR_Rhodpsn"/>
</dbReference>
<sequence length="513" mass="57721">MNTSNSSSSPDAWSDLTTPTMKWVFRILFSAILFLGIVGNGAVCSAIVLKQRLRTTANLLVLNLAAADLIFVALYAPTQLSFFENNYSWEMGYIVCKLSYAVLPACLCCTVATLLCIALLRYQAVSNPFHVRIGMTYKTTGIVVSVIWLSSLLMGLPVLLVAKTTQYQDKVFCDEVWPVDKPYREVYWVLIFLLQYVLPLVVIVFLSIATVIKVKQSRARVLPSASTTNNDDNTNANVLNASLRQRRRRENNMSKMLTGLVVMYAICMLPQHVVFFWLTYGDLKKQDELFAVWKTLWCFPSWESEVLKLSLSSCKEEVLNGCITMLCWFHVPPMSDKHDSLKAALKEILHPLRLLKSKTRLQFADVQYILFTSPVLRASEAAILLVRLLLVFLCDALGGHLVFRDVVQMLTPGFSAAMRLSVVLDGLENIFLEKNSVCVSSTEQKNARLHLIKEISELLDDTRRQITVAPSTDLAATSKSEIICDNDTPIKDLLTRTETLIKVLQAEDNRIGR</sequence>
<evidence type="ECO:0000256" key="3">
    <source>
        <dbReference type="ARBA" id="ARBA00022989"/>
    </source>
</evidence>
<keyword evidence="3 8" id="KW-1133">Transmembrane helix</keyword>
<reference evidence="10" key="1">
    <citation type="submission" date="2023-01" db="EMBL/GenBank/DDBJ databases">
        <title>Genome assembly of the deep-sea coral Lophelia pertusa.</title>
        <authorList>
            <person name="Herrera S."/>
            <person name="Cordes E."/>
        </authorList>
    </citation>
    <scope>NUCLEOTIDE SEQUENCE</scope>
    <source>
        <strain evidence="10">USNM1676648</strain>
        <tissue evidence="10">Polyp</tissue>
    </source>
</reference>
<comment type="subcellular location">
    <subcellularLocation>
        <location evidence="1">Membrane</location>
        <topology evidence="1">Multi-pass membrane protein</topology>
    </subcellularLocation>
</comment>
<keyword evidence="11" id="KW-1185">Reference proteome</keyword>
<feature type="transmembrane region" description="Helical" evidence="8">
    <location>
        <begin position="256"/>
        <end position="280"/>
    </location>
</feature>
<evidence type="ECO:0000256" key="7">
    <source>
        <dbReference type="ARBA" id="ARBA00023224"/>
    </source>
</evidence>
<dbReference type="GO" id="GO:0004930">
    <property type="term" value="F:G protein-coupled receptor activity"/>
    <property type="evidence" value="ECO:0007669"/>
    <property type="project" value="UniProtKB-KW"/>
</dbReference>